<evidence type="ECO:0000313" key="2">
    <source>
        <dbReference type="Proteomes" id="UP001237642"/>
    </source>
</evidence>
<sequence>MARSYTAKRLSLHNVYRDMRSSSTQSVPSALHPYFARKVGPGSKLGLNCWPVTGNGKVRHQVGSEVEVFGQLHFYWNIVVHQLTATEGFLTKLLTWSQFRS</sequence>
<gene>
    <name evidence="1" type="ORF">POM88_052451</name>
</gene>
<reference evidence="1" key="2">
    <citation type="submission" date="2023-05" db="EMBL/GenBank/DDBJ databases">
        <authorList>
            <person name="Schelkunov M.I."/>
        </authorList>
    </citation>
    <scope>NUCLEOTIDE SEQUENCE</scope>
    <source>
        <strain evidence="1">Hsosn_3</strain>
        <tissue evidence="1">Leaf</tissue>
    </source>
</reference>
<evidence type="ECO:0000313" key="1">
    <source>
        <dbReference type="EMBL" id="KAK1353316.1"/>
    </source>
</evidence>
<protein>
    <submittedName>
        <fullName evidence="1">Uncharacterized protein</fullName>
    </submittedName>
</protein>
<keyword evidence="2" id="KW-1185">Reference proteome</keyword>
<organism evidence="1 2">
    <name type="scientific">Heracleum sosnowskyi</name>
    <dbReference type="NCBI Taxonomy" id="360622"/>
    <lineage>
        <taxon>Eukaryota</taxon>
        <taxon>Viridiplantae</taxon>
        <taxon>Streptophyta</taxon>
        <taxon>Embryophyta</taxon>
        <taxon>Tracheophyta</taxon>
        <taxon>Spermatophyta</taxon>
        <taxon>Magnoliopsida</taxon>
        <taxon>eudicotyledons</taxon>
        <taxon>Gunneridae</taxon>
        <taxon>Pentapetalae</taxon>
        <taxon>asterids</taxon>
        <taxon>campanulids</taxon>
        <taxon>Apiales</taxon>
        <taxon>Apiaceae</taxon>
        <taxon>Apioideae</taxon>
        <taxon>apioid superclade</taxon>
        <taxon>Tordylieae</taxon>
        <taxon>Tordyliinae</taxon>
        <taxon>Heracleum</taxon>
    </lineage>
</organism>
<comment type="caution">
    <text evidence="1">The sequence shown here is derived from an EMBL/GenBank/DDBJ whole genome shotgun (WGS) entry which is preliminary data.</text>
</comment>
<dbReference type="AlphaFoldDB" id="A0AAD8GRN8"/>
<reference evidence="1" key="1">
    <citation type="submission" date="2023-02" db="EMBL/GenBank/DDBJ databases">
        <title>Genome of toxic invasive species Heracleum sosnowskyi carries increased number of genes despite the absence of recent whole-genome duplications.</title>
        <authorList>
            <person name="Schelkunov M."/>
            <person name="Shtratnikova V."/>
            <person name="Makarenko M."/>
            <person name="Klepikova A."/>
            <person name="Omelchenko D."/>
            <person name="Novikova G."/>
            <person name="Obukhova E."/>
            <person name="Bogdanov V."/>
            <person name="Penin A."/>
            <person name="Logacheva M."/>
        </authorList>
    </citation>
    <scope>NUCLEOTIDE SEQUENCE</scope>
    <source>
        <strain evidence="1">Hsosn_3</strain>
        <tissue evidence="1">Leaf</tissue>
    </source>
</reference>
<name>A0AAD8GRN8_9APIA</name>
<dbReference type="Proteomes" id="UP001237642">
    <property type="component" value="Unassembled WGS sequence"/>
</dbReference>
<proteinExistence type="predicted"/>
<dbReference type="EMBL" id="JAUIZM010000013">
    <property type="protein sequence ID" value="KAK1353316.1"/>
    <property type="molecule type" value="Genomic_DNA"/>
</dbReference>
<accession>A0AAD8GRN8</accession>